<proteinExistence type="predicted"/>
<accession>A0ABN0SQ52</accession>
<sequence>MGCLQSTYMRDLSNKAEEERYDQCWNTEVPVPELRGQQHRCPGRIDTKNRAEGLPRLATRSPAADHFGSTRTFRRRTQWCWRVAPTVSATGEIHDQIMLDGTYFNGWCVLIAYTGEKVIHWLWCDREKTASWTALIARIPAPRYAVVDGNGPLTTVIETLWPDTRIQRCFFHIRQAGHRHLTRNPSLPANQELLRFYQALPRVDSRDHAAAWLAAFASWEAKWSRFLKHRTRAKDAGARPAHVRRGQSWWYTHLRTRRAYFFLSRIIAKGHLFTWLDAADEGIELARTTNALEGGINAGIKGLLRAHRGLSEGHARRGVDWFLFERSHQAGTGWSLVGPEHWAPPKRVRAPREEPVGPVEYGTGFSWEDGIGIQKGWGGRSG</sequence>
<evidence type="ECO:0000313" key="2">
    <source>
        <dbReference type="Proteomes" id="UP001498238"/>
    </source>
</evidence>
<evidence type="ECO:0000313" key="1">
    <source>
        <dbReference type="EMBL" id="GAA0036535.1"/>
    </source>
</evidence>
<dbReference type="InterPro" id="IPR048004">
    <property type="entry name" value="IS1249_transpos"/>
</dbReference>
<reference evidence="1 2" key="1">
    <citation type="submission" date="2024-01" db="EMBL/GenBank/DDBJ databases">
        <title>Characterization of antibiotic resistant novel bacterial strains and their environmental applications.</title>
        <authorList>
            <person name="Manzoor S."/>
            <person name="Abbas S."/>
            <person name="Arshad M."/>
            <person name="Ahmed I."/>
        </authorList>
    </citation>
    <scope>NUCLEOTIDE SEQUENCE [LARGE SCALE GENOMIC DNA]</scope>
    <source>
        <strain evidence="1 2">NCCP-602</strain>
    </source>
</reference>
<name>A0ABN0SQ52_9MICO</name>
<gene>
    <name evidence="1" type="ORF">NCCP602_24960</name>
</gene>
<dbReference type="Proteomes" id="UP001498238">
    <property type="component" value="Unassembled WGS sequence"/>
</dbReference>
<keyword evidence="2" id="KW-1185">Reference proteome</keyword>
<organism evidence="1 2">
    <name type="scientific">Brevibacterium metallidurans</name>
    <dbReference type="NCBI Taxonomy" id="1482676"/>
    <lineage>
        <taxon>Bacteria</taxon>
        <taxon>Bacillati</taxon>
        <taxon>Actinomycetota</taxon>
        <taxon>Actinomycetes</taxon>
        <taxon>Micrococcales</taxon>
        <taxon>Brevibacteriaceae</taxon>
        <taxon>Brevibacterium</taxon>
    </lineage>
</organism>
<protein>
    <submittedName>
        <fullName evidence="1">IS1249 family transposase</fullName>
    </submittedName>
</protein>
<dbReference type="NCBIfam" id="NF033544">
    <property type="entry name" value="transpos_IS1249"/>
    <property type="match status" value="1"/>
</dbReference>
<comment type="caution">
    <text evidence="1">The sequence shown here is derived from an EMBL/GenBank/DDBJ whole genome shotgun (WGS) entry which is preliminary data.</text>
</comment>
<dbReference type="EMBL" id="BAAAAF010000010">
    <property type="protein sequence ID" value="GAA0036535.1"/>
    <property type="molecule type" value="Genomic_DNA"/>
</dbReference>